<evidence type="ECO:0000256" key="1">
    <source>
        <dbReference type="SAM" id="MobiDB-lite"/>
    </source>
</evidence>
<feature type="compositionally biased region" description="Basic residues" evidence="1">
    <location>
        <begin position="603"/>
        <end position="614"/>
    </location>
</feature>
<feature type="compositionally biased region" description="Basic and acidic residues" evidence="1">
    <location>
        <begin position="615"/>
        <end position="624"/>
    </location>
</feature>
<dbReference type="EMBL" id="CCKQ01018713">
    <property type="protein sequence ID" value="CDW90692.1"/>
    <property type="molecule type" value="Genomic_DNA"/>
</dbReference>
<reference evidence="2 3" key="1">
    <citation type="submission" date="2014-06" db="EMBL/GenBank/DDBJ databases">
        <authorList>
            <person name="Swart Estienne"/>
        </authorList>
    </citation>
    <scope>NUCLEOTIDE SEQUENCE [LARGE SCALE GENOMIC DNA]</scope>
    <source>
        <strain evidence="2 3">130c</strain>
    </source>
</reference>
<evidence type="ECO:0000313" key="2">
    <source>
        <dbReference type="EMBL" id="CDW90692.1"/>
    </source>
</evidence>
<feature type="region of interest" description="Disordered" evidence="1">
    <location>
        <begin position="554"/>
        <end position="634"/>
    </location>
</feature>
<feature type="compositionally biased region" description="Polar residues" evidence="1">
    <location>
        <begin position="580"/>
        <end position="596"/>
    </location>
</feature>
<sequence length="773" mass="90513">MTQDPLQLNNQILNSLTSEFSDFLKSYSQQISNLPMTAGMLDQFKEIEVPLKFKINSEDLEVKDDEMRQLEISQKKINNKIKPAEVLANLNDRRNKIFSKFSPVEEERKEKMEAFLRDQKFTAYSIAHNGTYLWKSLMHERYRWLKKVRIDQEYGAQGLCNSDQDLDALLKGYFSRSSNHIDDKEQKKMLKAISEKYNSYFKGKSSLMIQFQQRVPLNILTLETHIYAKVVQSMKKTLRYLHQRLQSVMVYGQNSNATGQGNTMLLFKPYETNKVFYLNFFNCIMNYYLNCKQKYKEFKPTTEEIKENVKVYYDFHINKLPAFSVLQIEQHASKAIPQNPQITNMQQTSSGQIQFQLDVSKQQLLNIYQGELYGAQNGMKFKTILKNFFVLFILQDPLINKLILQFKDQIIEDLKTPFMNGELDKDEYQSQCYIESFEEDLVNQLRKFRQLIRYSSGGIGGNCNSQYKNNVSGCIQNMRQRWVEWYRYLYHLEFFQLHDVMEDNHKIGIKIENDNQQQQSDKRLRLSQLICDKIEYLSEDSDDGRDSKYNILDETDMIEEEDECAEDDEEDGAEEYGNETVANQMQKQPDSGAGNTKDNQAQQKKKRKNKKKKKNKEDGSENRDSAGGVSNSILGGNLTEQDYKYLNNQILPCINKIISIANADDFLKGDFNIDFNRDSLHQYNASIRDSNTGLDDAFDDSFIDEETQTLEDQLIQEFEQNLDRDSQRAAESARPKLKPNLSKEWIDKYKQIMRKVIDITSKSSPKEQMEPEE</sequence>
<gene>
    <name evidence="2" type="primary">Contig18116.g19258</name>
    <name evidence="2" type="ORF">STYLEM_19838</name>
</gene>
<dbReference type="InParanoid" id="A0A078BBQ4"/>
<organism evidence="2 3">
    <name type="scientific">Stylonychia lemnae</name>
    <name type="common">Ciliate</name>
    <dbReference type="NCBI Taxonomy" id="5949"/>
    <lineage>
        <taxon>Eukaryota</taxon>
        <taxon>Sar</taxon>
        <taxon>Alveolata</taxon>
        <taxon>Ciliophora</taxon>
        <taxon>Intramacronucleata</taxon>
        <taxon>Spirotrichea</taxon>
        <taxon>Stichotrichia</taxon>
        <taxon>Sporadotrichida</taxon>
        <taxon>Oxytrichidae</taxon>
        <taxon>Stylonychinae</taxon>
        <taxon>Stylonychia</taxon>
    </lineage>
</organism>
<evidence type="ECO:0000313" key="3">
    <source>
        <dbReference type="Proteomes" id="UP000039865"/>
    </source>
</evidence>
<proteinExistence type="predicted"/>
<dbReference type="AlphaFoldDB" id="A0A078BBQ4"/>
<keyword evidence="3" id="KW-1185">Reference proteome</keyword>
<protein>
    <submittedName>
        <fullName evidence="2">Uncharacterized protein</fullName>
    </submittedName>
</protein>
<accession>A0A078BBQ4</accession>
<dbReference type="Proteomes" id="UP000039865">
    <property type="component" value="Unassembled WGS sequence"/>
</dbReference>
<name>A0A078BBQ4_STYLE</name>
<feature type="compositionally biased region" description="Acidic residues" evidence="1">
    <location>
        <begin position="554"/>
        <end position="577"/>
    </location>
</feature>